<reference evidence="1 2" key="1">
    <citation type="journal article" date="2014" name="PLoS Genet.">
        <title>The Genome of Spironucleus salmonicida Highlights a Fish Pathogen Adapted to Fluctuating Environments.</title>
        <authorList>
            <person name="Xu F."/>
            <person name="Jerlstrom-Hultqvist J."/>
            <person name="Einarsson E."/>
            <person name="Astvaldsson A."/>
            <person name="Svard S.G."/>
            <person name="Andersson J.O."/>
        </authorList>
    </citation>
    <scope>NUCLEOTIDE SEQUENCE [LARGE SCALE GENOMIC DNA]</scope>
    <source>
        <strain evidence="1 2">ATCC 50377</strain>
    </source>
</reference>
<evidence type="ECO:0000313" key="2">
    <source>
        <dbReference type="Proteomes" id="UP000018208"/>
    </source>
</evidence>
<sequence length="117" mass="13079">MVSCAVESCEIEQGAEEKYTWKQQNEAKVEKAVMKSGVEIRFFLNLYLIIQQQQNLFAVETFGYGGAASDSVLIGQFTGQKEISLGDLGSYGMQEFENIELALQFAVLANHVFNIQQ</sequence>
<evidence type="ECO:0000313" key="1">
    <source>
        <dbReference type="EMBL" id="KAH0569533.1"/>
    </source>
</evidence>
<dbReference type="Proteomes" id="UP000018208">
    <property type="component" value="Unassembled WGS sequence"/>
</dbReference>
<organism evidence="1 2">
    <name type="scientific">Spironucleus salmonicida</name>
    <dbReference type="NCBI Taxonomy" id="348837"/>
    <lineage>
        <taxon>Eukaryota</taxon>
        <taxon>Metamonada</taxon>
        <taxon>Diplomonadida</taxon>
        <taxon>Hexamitidae</taxon>
        <taxon>Hexamitinae</taxon>
        <taxon>Spironucleus</taxon>
    </lineage>
</organism>
<dbReference type="RefSeq" id="XP_067760306.1">
    <property type="nucleotide sequence ID" value="XM_067912249.1"/>
</dbReference>
<name>A0A9P8LK82_9EUKA</name>
<keyword evidence="2" id="KW-1185">Reference proteome</keyword>
<comment type="caution">
    <text evidence="1">The sequence shown here is derived from an EMBL/GenBank/DDBJ whole genome shotgun (WGS) entry which is preliminary data.</text>
</comment>
<gene>
    <name evidence="1" type="ORF">SS50377_28486</name>
</gene>
<protein>
    <submittedName>
        <fullName evidence="1">Uncharacterized protein</fullName>
    </submittedName>
</protein>
<dbReference type="KEGG" id="ssao:94302509"/>
<proteinExistence type="predicted"/>
<dbReference type="AlphaFoldDB" id="A0A9P8LK82"/>
<accession>A0A9P8LK82</accession>
<dbReference type="GeneID" id="94302509"/>
<dbReference type="EMBL" id="AUWU02000009">
    <property type="protein sequence ID" value="KAH0569533.1"/>
    <property type="molecule type" value="Genomic_DNA"/>
</dbReference>